<proteinExistence type="predicted"/>
<feature type="transmembrane region" description="Helical" evidence="2">
    <location>
        <begin position="16"/>
        <end position="34"/>
    </location>
</feature>
<evidence type="ECO:0000256" key="2">
    <source>
        <dbReference type="SAM" id="Phobius"/>
    </source>
</evidence>
<feature type="region of interest" description="Disordered" evidence="1">
    <location>
        <begin position="116"/>
        <end position="148"/>
    </location>
</feature>
<feature type="transmembrane region" description="Helical" evidence="2">
    <location>
        <begin position="54"/>
        <end position="74"/>
    </location>
</feature>
<accession>A0A9P5PUP0</accession>
<feature type="region of interest" description="Disordered" evidence="1">
    <location>
        <begin position="453"/>
        <end position="479"/>
    </location>
</feature>
<name>A0A9P5PUP0_9AGAR</name>
<evidence type="ECO:0000256" key="1">
    <source>
        <dbReference type="SAM" id="MobiDB-lite"/>
    </source>
</evidence>
<keyword evidence="2" id="KW-0472">Membrane</keyword>
<dbReference type="AlphaFoldDB" id="A0A9P5PUP0"/>
<evidence type="ECO:0000313" key="4">
    <source>
        <dbReference type="Proteomes" id="UP000772434"/>
    </source>
</evidence>
<protein>
    <submittedName>
        <fullName evidence="3">Uncharacterized protein</fullName>
    </submittedName>
</protein>
<sequence>MSTHQPHSPSYSLKDLVLVGSFVKFVIGMTAAILMQQRNGTVNGTVNDAVNDALCALAVVVVVQGFLGSVVNWVDSRRKEERLHETLQERDALWAASSSGSTSSAQLSITGPVDVVAAGNGQDGQADIDRSVTAPSPSATTSMITPSPTLIPSTSLPASGEPLHLSQVENPGQNQRSIQIIKRNVVQLEMQQLTPTSTQTSIMIIIATSSTSSTDGRSSIFPPAPGVSIFSERKGMNEEPITINLVTTDGGVEQDTQGNQSNSTEKIESLSPGIGPNTAAAGCDSQYSEETDIGQRGMIAHNDPLTMGAMSRTDARSSTFPPAPGTSMLAEGKGMNEELVTINLVTTDGGAERDTQSNRSNPTEEIESLSLSVGPNTTAAGCDGQYSEESGIGQRGMITHDNLLTTSAMPSIQTNITATSSTDARSSTFPPKGKGMNEELVTMSLAAADNGVEQDTQGNQSNSAEKIESLSPDVGPSTARKQILAEDSAVGQGLHPTTEGDRAGIQERMEATSGGDYVEVGQYREQIMVIHDSPMTSDTSPSTASWMLHLLAGEDTDAGKQEQVEVPPDTRPTEGDYE</sequence>
<feature type="compositionally biased region" description="Low complexity" evidence="1">
    <location>
        <begin position="131"/>
        <end position="148"/>
    </location>
</feature>
<feature type="region of interest" description="Disordered" evidence="1">
    <location>
        <begin position="553"/>
        <end position="578"/>
    </location>
</feature>
<feature type="region of interest" description="Disordered" evidence="1">
    <location>
        <begin position="347"/>
        <end position="376"/>
    </location>
</feature>
<keyword evidence="4" id="KW-1185">Reference proteome</keyword>
<feature type="region of interest" description="Disordered" evidence="1">
    <location>
        <begin position="250"/>
        <end position="283"/>
    </location>
</feature>
<dbReference type="Proteomes" id="UP000772434">
    <property type="component" value="Unassembled WGS sequence"/>
</dbReference>
<comment type="caution">
    <text evidence="3">The sequence shown here is derived from an EMBL/GenBank/DDBJ whole genome shotgun (WGS) entry which is preliminary data.</text>
</comment>
<dbReference type="EMBL" id="JADNRY010000047">
    <property type="protein sequence ID" value="KAF9069731.1"/>
    <property type="molecule type" value="Genomic_DNA"/>
</dbReference>
<feature type="compositionally biased region" description="Polar residues" evidence="1">
    <location>
        <begin position="453"/>
        <end position="464"/>
    </location>
</feature>
<evidence type="ECO:0000313" key="3">
    <source>
        <dbReference type="EMBL" id="KAF9069731.1"/>
    </source>
</evidence>
<organism evidence="3 4">
    <name type="scientific">Rhodocollybia butyracea</name>
    <dbReference type="NCBI Taxonomy" id="206335"/>
    <lineage>
        <taxon>Eukaryota</taxon>
        <taxon>Fungi</taxon>
        <taxon>Dikarya</taxon>
        <taxon>Basidiomycota</taxon>
        <taxon>Agaricomycotina</taxon>
        <taxon>Agaricomycetes</taxon>
        <taxon>Agaricomycetidae</taxon>
        <taxon>Agaricales</taxon>
        <taxon>Marasmiineae</taxon>
        <taxon>Omphalotaceae</taxon>
        <taxon>Rhodocollybia</taxon>
    </lineage>
</organism>
<keyword evidence="2" id="KW-0812">Transmembrane</keyword>
<reference evidence="3" key="1">
    <citation type="submission" date="2020-11" db="EMBL/GenBank/DDBJ databases">
        <authorList>
            <consortium name="DOE Joint Genome Institute"/>
            <person name="Ahrendt S."/>
            <person name="Riley R."/>
            <person name="Andreopoulos W."/>
            <person name="Labutti K."/>
            <person name="Pangilinan J."/>
            <person name="Ruiz-Duenas F.J."/>
            <person name="Barrasa J.M."/>
            <person name="Sanchez-Garcia M."/>
            <person name="Camarero S."/>
            <person name="Miyauchi S."/>
            <person name="Serrano A."/>
            <person name="Linde D."/>
            <person name="Babiker R."/>
            <person name="Drula E."/>
            <person name="Ayuso-Fernandez I."/>
            <person name="Pacheco R."/>
            <person name="Padilla G."/>
            <person name="Ferreira P."/>
            <person name="Barriuso J."/>
            <person name="Kellner H."/>
            <person name="Castanera R."/>
            <person name="Alfaro M."/>
            <person name="Ramirez L."/>
            <person name="Pisabarro A.G."/>
            <person name="Kuo A."/>
            <person name="Tritt A."/>
            <person name="Lipzen A."/>
            <person name="He G."/>
            <person name="Yan M."/>
            <person name="Ng V."/>
            <person name="Cullen D."/>
            <person name="Martin F."/>
            <person name="Rosso M.-N."/>
            <person name="Henrissat B."/>
            <person name="Hibbett D."/>
            <person name="Martinez A.T."/>
            <person name="Grigoriev I.V."/>
        </authorList>
    </citation>
    <scope>NUCLEOTIDE SEQUENCE</scope>
    <source>
        <strain evidence="3">AH 40177</strain>
    </source>
</reference>
<keyword evidence="2" id="KW-1133">Transmembrane helix</keyword>
<feature type="compositionally biased region" description="Polar residues" evidence="1">
    <location>
        <begin position="254"/>
        <end position="264"/>
    </location>
</feature>
<gene>
    <name evidence="3" type="ORF">BDP27DRAFT_1363084</name>
</gene>
<feature type="compositionally biased region" description="Polar residues" evidence="1">
    <location>
        <begin position="357"/>
        <end position="376"/>
    </location>
</feature>